<dbReference type="PANTHER" id="PTHR40761">
    <property type="entry name" value="CONSERVED INTEGRAL MEMBRANE ALANINE VALINE AND LEUCINE RICH PROTEIN-RELATED"/>
    <property type="match status" value="1"/>
</dbReference>
<keyword evidence="1" id="KW-0812">Transmembrane</keyword>
<keyword evidence="1" id="KW-0472">Membrane</keyword>
<keyword evidence="3" id="KW-1185">Reference proteome</keyword>
<dbReference type="AlphaFoldDB" id="A0A563E818"/>
<dbReference type="PANTHER" id="PTHR40761:SF1">
    <property type="entry name" value="CONSERVED INTEGRAL MEMBRANE ALANINE VALINE AND LEUCINE RICH PROTEIN-RELATED"/>
    <property type="match status" value="1"/>
</dbReference>
<evidence type="ECO:0000313" key="2">
    <source>
        <dbReference type="EMBL" id="TWP38670.1"/>
    </source>
</evidence>
<evidence type="ECO:0000313" key="3">
    <source>
        <dbReference type="Proteomes" id="UP000320244"/>
    </source>
</evidence>
<feature type="transmembrane region" description="Helical" evidence="1">
    <location>
        <begin position="57"/>
        <end position="77"/>
    </location>
</feature>
<feature type="transmembrane region" description="Helical" evidence="1">
    <location>
        <begin position="165"/>
        <end position="186"/>
    </location>
</feature>
<evidence type="ECO:0008006" key="4">
    <source>
        <dbReference type="Google" id="ProtNLM"/>
    </source>
</evidence>
<organism evidence="2 3">
    <name type="scientific">Leekyejoonella antrihumi</name>
    <dbReference type="NCBI Taxonomy" id="1660198"/>
    <lineage>
        <taxon>Bacteria</taxon>
        <taxon>Bacillati</taxon>
        <taxon>Actinomycetota</taxon>
        <taxon>Actinomycetes</taxon>
        <taxon>Micrococcales</taxon>
        <taxon>Dermacoccaceae</taxon>
        <taxon>Leekyejoonella</taxon>
    </lineage>
</organism>
<proteinExistence type="predicted"/>
<dbReference type="Proteomes" id="UP000320244">
    <property type="component" value="Unassembled WGS sequence"/>
</dbReference>
<reference evidence="2 3" key="2">
    <citation type="submission" date="2019-08" db="EMBL/GenBank/DDBJ databases">
        <title>Jejuicoccus antrihumi gen. nov., sp. nov., a new member of the family Dermacoccaceae isolated from a cave.</title>
        <authorList>
            <person name="Schumann P."/>
            <person name="Kim I.S."/>
        </authorList>
    </citation>
    <scope>NUCLEOTIDE SEQUENCE [LARGE SCALE GENOMIC DNA]</scope>
    <source>
        <strain evidence="2 3">C5-26</strain>
    </source>
</reference>
<dbReference type="NCBIfam" id="NF038012">
    <property type="entry name" value="DMT_1"/>
    <property type="match status" value="1"/>
</dbReference>
<feature type="transmembrane region" description="Helical" evidence="1">
    <location>
        <begin position="141"/>
        <end position="159"/>
    </location>
</feature>
<gene>
    <name evidence="2" type="ORF">FGL98_02495</name>
</gene>
<dbReference type="EMBL" id="VCQV01000002">
    <property type="protein sequence ID" value="TWP38670.1"/>
    <property type="molecule type" value="Genomic_DNA"/>
</dbReference>
<comment type="caution">
    <text evidence="2">The sequence shown here is derived from an EMBL/GenBank/DDBJ whole genome shotgun (WGS) entry which is preliminary data.</text>
</comment>
<dbReference type="OrthoDB" id="4571836at2"/>
<feature type="transmembrane region" description="Helical" evidence="1">
    <location>
        <begin position="264"/>
        <end position="283"/>
    </location>
</feature>
<reference evidence="2 3" key="1">
    <citation type="submission" date="2019-05" db="EMBL/GenBank/DDBJ databases">
        <authorList>
            <person name="Lee S.D."/>
        </authorList>
    </citation>
    <scope>NUCLEOTIDE SEQUENCE [LARGE SCALE GENOMIC DNA]</scope>
    <source>
        <strain evidence="2 3">C5-26</strain>
    </source>
</reference>
<sequence length="311" mass="31907">MSGKILAILLGLLAAFLFALAAYYQQRAARVTERHGSTGISRMAALMSHLVRSRTWLLGWGINVCGFGAQAVALHVGSIASVQPLLATQLLFALPMSSLELSRWPRLRDWLSALAICGGLVLLLVVVGAKALQGAPDRGRILLAVACALAAIALAFAMATRVPHAVANVLLAGSAGLCFSMTAVFIKLTGDDLVHHGIAYTARDWVGYALAGSTLLGLVLEQGAFANGPLPWAIATKDSVNPIASYAIGVLAFPTALPGDAPRLFGLAMAGVLLIAGAVGLAHSPSAGLWLQRDSASVTPAVHPGGPAGSG</sequence>
<accession>A0A563E818</accession>
<feature type="transmembrane region" description="Helical" evidence="1">
    <location>
        <begin position="240"/>
        <end position="257"/>
    </location>
</feature>
<protein>
    <recommendedName>
        <fullName evidence="4">DMT family transporter</fullName>
    </recommendedName>
</protein>
<keyword evidence="1" id="KW-1133">Transmembrane helix</keyword>
<feature type="transmembrane region" description="Helical" evidence="1">
    <location>
        <begin position="198"/>
        <end position="220"/>
    </location>
</feature>
<feature type="transmembrane region" description="Helical" evidence="1">
    <location>
        <begin position="110"/>
        <end position="129"/>
    </location>
</feature>
<name>A0A563E818_9MICO</name>
<evidence type="ECO:0000256" key="1">
    <source>
        <dbReference type="SAM" id="Phobius"/>
    </source>
</evidence>
<dbReference type="RefSeq" id="WP_146315073.1">
    <property type="nucleotide sequence ID" value="NZ_VCQV01000002.1"/>
</dbReference>